<proteinExistence type="predicted"/>
<feature type="transmembrane region" description="Helical" evidence="5">
    <location>
        <begin position="172"/>
        <end position="192"/>
    </location>
</feature>
<feature type="transmembrane region" description="Helical" evidence="5">
    <location>
        <begin position="607"/>
        <end position="627"/>
    </location>
</feature>
<feature type="transmembrane region" description="Helical" evidence="5">
    <location>
        <begin position="141"/>
        <end position="160"/>
    </location>
</feature>
<feature type="transmembrane region" description="Helical" evidence="5">
    <location>
        <begin position="1088"/>
        <end position="1109"/>
    </location>
</feature>
<gene>
    <name evidence="7" type="ORF">JEQ12_011166</name>
</gene>
<feature type="transmembrane region" description="Helical" evidence="5">
    <location>
        <begin position="1572"/>
        <end position="1598"/>
    </location>
</feature>
<feature type="transmembrane region" description="Helical" evidence="5">
    <location>
        <begin position="322"/>
        <end position="340"/>
    </location>
</feature>
<comment type="subcellular location">
    <subcellularLocation>
        <location evidence="1">Basolateral cell membrane</location>
        <topology evidence="1">Multi-pass membrane protein</topology>
    </subcellularLocation>
</comment>
<accession>A0A836CRS0</accession>
<feature type="transmembrane region" description="Helical" evidence="5">
    <location>
        <begin position="198"/>
        <end position="215"/>
    </location>
</feature>
<dbReference type="InterPro" id="IPR020846">
    <property type="entry name" value="MFS_dom"/>
</dbReference>
<feature type="transmembrane region" description="Helical" evidence="5">
    <location>
        <begin position="802"/>
        <end position="821"/>
    </location>
</feature>
<dbReference type="Proteomes" id="UP000664991">
    <property type="component" value="Chromosome 21"/>
</dbReference>
<feature type="transmembrane region" description="Helical" evidence="5">
    <location>
        <begin position="1539"/>
        <end position="1560"/>
    </location>
</feature>
<feature type="transmembrane region" description="Helical" evidence="5">
    <location>
        <begin position="916"/>
        <end position="935"/>
    </location>
</feature>
<feature type="transmembrane region" description="Helical" evidence="5">
    <location>
        <begin position="1153"/>
        <end position="1170"/>
    </location>
</feature>
<feature type="transmembrane region" description="Helical" evidence="5">
    <location>
        <begin position="1877"/>
        <end position="1903"/>
    </location>
</feature>
<comment type="caution">
    <text evidence="7">The sequence shown here is derived from an EMBL/GenBank/DDBJ whole genome shotgun (WGS) entry which is preliminary data.</text>
</comment>
<dbReference type="InterPro" id="IPR011701">
    <property type="entry name" value="MFS"/>
</dbReference>
<feature type="transmembrane region" description="Helical" evidence="5">
    <location>
        <begin position="1034"/>
        <end position="1054"/>
    </location>
</feature>
<feature type="transmembrane region" description="Helical" evidence="5">
    <location>
        <begin position="1005"/>
        <end position="1028"/>
    </location>
</feature>
<feature type="transmembrane region" description="Helical" evidence="5">
    <location>
        <begin position="1818"/>
        <end position="1837"/>
    </location>
</feature>
<keyword evidence="3 5" id="KW-1133">Transmembrane helix</keyword>
<dbReference type="Gene3D" id="1.20.1250.20">
    <property type="entry name" value="MFS general substrate transporter like domains"/>
    <property type="match status" value="5"/>
</dbReference>
<evidence type="ECO:0000256" key="4">
    <source>
        <dbReference type="ARBA" id="ARBA00023136"/>
    </source>
</evidence>
<evidence type="ECO:0000256" key="2">
    <source>
        <dbReference type="ARBA" id="ARBA00022692"/>
    </source>
</evidence>
<evidence type="ECO:0000256" key="3">
    <source>
        <dbReference type="ARBA" id="ARBA00022989"/>
    </source>
</evidence>
<dbReference type="PROSITE" id="PS50850">
    <property type="entry name" value="MFS"/>
    <property type="match status" value="2"/>
</dbReference>
<feature type="transmembrane region" description="Helical" evidence="5">
    <location>
        <begin position="1843"/>
        <end position="1865"/>
    </location>
</feature>
<evidence type="ECO:0000256" key="5">
    <source>
        <dbReference type="SAM" id="Phobius"/>
    </source>
</evidence>
<protein>
    <recommendedName>
        <fullName evidence="6">Major facilitator superfamily (MFS) profile domain-containing protein</fullName>
    </recommendedName>
</protein>
<feature type="transmembrane region" description="Helical" evidence="5">
    <location>
        <begin position="1334"/>
        <end position="1358"/>
    </location>
</feature>
<feature type="transmembrane region" description="Helical" evidence="5">
    <location>
        <begin position="16"/>
        <end position="37"/>
    </location>
</feature>
<dbReference type="FunFam" id="1.20.1250.20:FF:000023">
    <property type="entry name" value="Solute carrier family 22 member 6"/>
    <property type="match status" value="3"/>
</dbReference>
<feature type="transmembrane region" description="Helical" evidence="5">
    <location>
        <begin position="261"/>
        <end position="281"/>
    </location>
</feature>
<feature type="transmembrane region" description="Helical" evidence="5">
    <location>
        <begin position="227"/>
        <end position="249"/>
    </location>
</feature>
<evidence type="ECO:0000259" key="6">
    <source>
        <dbReference type="PROSITE" id="PS50850"/>
    </source>
</evidence>
<organism evidence="7 8">
    <name type="scientific">Ovis aries</name>
    <name type="common">Sheep</name>
    <dbReference type="NCBI Taxonomy" id="9940"/>
    <lineage>
        <taxon>Eukaryota</taxon>
        <taxon>Metazoa</taxon>
        <taxon>Chordata</taxon>
        <taxon>Craniata</taxon>
        <taxon>Vertebrata</taxon>
        <taxon>Euteleostomi</taxon>
        <taxon>Mammalia</taxon>
        <taxon>Eutheria</taxon>
        <taxon>Laurasiatheria</taxon>
        <taxon>Artiodactyla</taxon>
        <taxon>Ruminantia</taxon>
        <taxon>Pecora</taxon>
        <taxon>Bovidae</taxon>
        <taxon>Caprinae</taxon>
        <taxon>Ovis</taxon>
    </lineage>
</organism>
<dbReference type="PANTHER" id="PTHR24064">
    <property type="entry name" value="SOLUTE CARRIER FAMILY 22 MEMBER"/>
    <property type="match status" value="1"/>
</dbReference>
<reference evidence="7 8" key="1">
    <citation type="submission" date="2020-12" db="EMBL/GenBank/DDBJ databases">
        <title>De novo assembly of Tibetan sheep genome.</title>
        <authorList>
            <person name="Li X."/>
        </authorList>
    </citation>
    <scope>NUCLEOTIDE SEQUENCE [LARGE SCALE GENOMIC DNA]</scope>
    <source>
        <tissue evidence="7">Heart</tissue>
    </source>
</reference>
<feature type="transmembrane region" description="Helical" evidence="5">
    <location>
        <begin position="1613"/>
        <end position="1632"/>
    </location>
</feature>
<dbReference type="CDD" id="cd17374">
    <property type="entry name" value="MFS_OAT"/>
    <property type="match status" value="1"/>
</dbReference>
<name>A0A836CRS0_SHEEP</name>
<feature type="transmembrane region" description="Helical" evidence="5">
    <location>
        <begin position="859"/>
        <end position="877"/>
    </location>
</feature>
<feature type="transmembrane region" description="Helical" evidence="5">
    <location>
        <begin position="293"/>
        <end position="316"/>
    </location>
</feature>
<feature type="transmembrane region" description="Helical" evidence="5">
    <location>
        <begin position="889"/>
        <end position="910"/>
    </location>
</feature>
<feature type="transmembrane region" description="Helical" evidence="5">
    <location>
        <begin position="1394"/>
        <end position="1415"/>
    </location>
</feature>
<keyword evidence="4 5" id="KW-0472">Membrane</keyword>
<feature type="transmembrane region" description="Helical" evidence="5">
    <location>
        <begin position="833"/>
        <end position="853"/>
    </location>
</feature>
<feature type="transmembrane region" description="Helical" evidence="5">
    <location>
        <begin position="1421"/>
        <end position="1440"/>
    </location>
</feature>
<feature type="transmembrane region" description="Helical" evidence="5">
    <location>
        <begin position="1909"/>
        <end position="1926"/>
    </location>
</feature>
<evidence type="ECO:0000256" key="1">
    <source>
        <dbReference type="ARBA" id="ARBA00004554"/>
    </source>
</evidence>
<sequence>MAFEELLNEVGGLGKFQILQMVLALPLVGIAACHILLENFTAAIPGHRCWVYILDNATGILSPDVLLRISIPLDSNLKPEKCHRFLHPQWQLLHLNRTFPNMSDLDTEPCVDGWVYDHSLFSSTIVTEWDLICDHQSQKSVVQFVFMAGMQVGGFIYGHLSDRFGRKLILRCCLLQLAISGTCTAFAPTFLIYCLLRFWSGCSAVAIITNNWMLIAEWTRSQSKAMVIMLITCAVSIGQMMLGGLAFVFREWRTLQLVVSIPFFVFSFSSRFAVTVPLYGISMNLQHFGSNIFLFQVIFGALTTLARCLALVVLNHKGRRPTQMFFLFLVGVSILANTFVPPEMQALRVALASVGITCVAAAVTSYCVHCDELMPTLLRAKAFGLDAMQKSLKRSKRFLHESDKILSGFHEMTVPFENLQDGIGGLGKFQILQMLLGLPSLMMIACHILLENFTAAVPGHRCWVHILNNDTVSDNDTGTLSLDVLLRISIPLDSNLKPEKCHRFLHPQWQLLHLNGILPHMSDVDTEPCWDFECDHQSQKSVVQSLVMAGMVVVGGLICGHLSDRLLVESAQWLIVTNKPDEGLMKLKKVAHRNEMKNAEEALNMKMLFMFLVGLTILPNTFVAPTLKKTGLWGKKVSFSHPSEASEMQTLHVTLASVGICCVAASAASLSVHFVELIPALLSLITYPHILLENFTAAVPGHHCWVHILDNNTDSANDTRTLSPDALLRISIPLDSNLRPEKCRRFSRPQWQLLNLNRTFPNITDLDTESCVDGWVYDQSIFTSTIVTKWDLVCESQSLKSMAKFLFMAGMLVGSFVYGHLSDRFGRRLIFRCCLLQLAIADTSAAFAPTYLIYCSLRFLAGFSTMSILTNCTVLIVEWTVPRFQVMGMTLSICAACLGKIILGGLAFAIRDWRTLQLVFSVPLFVFFLSSRWLAESARWLIITNRPEEGLKELKKAAHRNGRKNAGESLTMEVLRSAMQEELEAAQIKTSVFDLFRTPNLRKRICLLSFVRFANFMSFFGLILHLQYMGNNVFLFQVLFGAVNLPANYVAFLALNHLGRQVSQTLFLFLLGISILAITFVPQEMQTLRMAASTLGIAVSSMTLMCSFVHGNELIPTVLRVTASGFLGIASNIGAALAPLLMILTVYSSHLPWIIYGVCCILGGLVVPLLPETKNKPLPDSIQDVEKDLIVYPHILLENFTAAIPDHRCWVHILDNDTGSVNDTGTLSQDALLRISIPLDSNLRPEKCRRFSHPQWQFLYLNGTFPNMTDLDTEPCVDGWMYDRSTFSSTIVTEWDLVCKSQSLISVAKFLVMSGILVGGIIYGYLSDRFGRKFIIRLCFLQLAIVDTFTVIAPNFIIYCSLRFLAGMSATCLLTTNVLLTLEWTEPRFQAMATTLLMAATSLGQTIFGGLAFAIRDWHTLQLVMSAPLFVLFLASRWLIESARWLITIDKPKKGLKELQKAAHRNGRKNTGDTLTMEVLRSAMQEELEAAQTKPSVFDLFRTPNLRKRICLLSFVRFANVLTHFGLTLHLQHLGSNIFLFQILFGIVTIPANYAALLALNHLGRRITQMLFIFLLAVSTLTITCVPEGVTCSALMAFQDLLDQVGGLGRFQILQMVFLCISSLIVSPHILLENFTAAIPGHRCWVHILDNDTGSANDTGTLSQDALLRISIPLDSNLRPDKCRRFSRPQWQLLHLNGTFPNMRELDTEPCVDGWVYDRSTFSSTIVTEVLRSAMQEELEAAQTKPSVFDLFRTPNLRKRICLLSFVRLLTTTTVFGLSLHLQFVGENIFLLQILFGVVQLPGNYAAVLALNHLGRRVSQMVFIFLLAASILVLIFIPQEMQTLRVVTAALAVGVSCATLSSCLSHAFELTPTVLRVTALGIIGFASAAGTALAPLLMILSVYSTRLPWIIYGVCSILGGFVVRLLPETRNKPLPDSIQDVENE</sequence>
<feature type="domain" description="Major facilitator superfamily (MFS) profile" evidence="6">
    <location>
        <begin position="753"/>
        <end position="1175"/>
    </location>
</feature>
<feature type="transmembrane region" description="Helical" evidence="5">
    <location>
        <begin position="347"/>
        <end position="366"/>
    </location>
</feature>
<dbReference type="Pfam" id="PF07690">
    <property type="entry name" value="MFS_1"/>
    <property type="match status" value="3"/>
</dbReference>
<keyword evidence="2 5" id="KW-0812">Transmembrane</keyword>
<feature type="transmembrane region" description="Helical" evidence="5">
    <location>
        <begin position="1121"/>
        <end position="1147"/>
    </location>
</feature>
<dbReference type="EMBL" id="JAEMGP010000021">
    <property type="protein sequence ID" value="KAG5196480.1"/>
    <property type="molecule type" value="Genomic_DNA"/>
</dbReference>
<feature type="transmembrane region" description="Helical" evidence="5">
    <location>
        <begin position="1510"/>
        <end position="1527"/>
    </location>
</feature>
<dbReference type="InterPro" id="IPR036259">
    <property type="entry name" value="MFS_trans_sf"/>
</dbReference>
<evidence type="ECO:0000313" key="7">
    <source>
        <dbReference type="EMBL" id="KAG5196480.1"/>
    </source>
</evidence>
<dbReference type="GO" id="GO:0022857">
    <property type="term" value="F:transmembrane transporter activity"/>
    <property type="evidence" value="ECO:0007669"/>
    <property type="project" value="InterPro"/>
</dbReference>
<feature type="domain" description="Major facilitator superfamily (MFS) profile" evidence="6">
    <location>
        <begin position="1256"/>
        <end position="1931"/>
    </location>
</feature>
<dbReference type="SUPFAM" id="SSF103473">
    <property type="entry name" value="MFS general substrate transporter"/>
    <property type="match status" value="4"/>
</dbReference>
<feature type="transmembrane region" description="Helical" evidence="5">
    <location>
        <begin position="1761"/>
        <end position="1784"/>
    </location>
</feature>
<evidence type="ECO:0000313" key="8">
    <source>
        <dbReference type="Proteomes" id="UP000664991"/>
    </source>
</evidence>
<feature type="transmembrane region" description="Helical" evidence="5">
    <location>
        <begin position="1790"/>
        <end position="1811"/>
    </location>
</feature>
<feature type="transmembrane region" description="Helical" evidence="5">
    <location>
        <begin position="1066"/>
        <end position="1082"/>
    </location>
</feature>
<dbReference type="GO" id="GO:0016323">
    <property type="term" value="C:basolateral plasma membrane"/>
    <property type="evidence" value="ECO:0007669"/>
    <property type="project" value="UniProtKB-SubCell"/>
</dbReference>